<protein>
    <submittedName>
        <fullName evidence="2">Uncharacterized protein</fullName>
    </submittedName>
</protein>
<gene>
    <name evidence="2" type="ORF">ANN_22053</name>
</gene>
<evidence type="ECO:0000256" key="1">
    <source>
        <dbReference type="SAM" id="MobiDB-lite"/>
    </source>
</evidence>
<feature type="region of interest" description="Disordered" evidence="1">
    <location>
        <begin position="50"/>
        <end position="69"/>
    </location>
</feature>
<organism evidence="2 3">
    <name type="scientific">Periplaneta americana</name>
    <name type="common">American cockroach</name>
    <name type="synonym">Blatta americana</name>
    <dbReference type="NCBI Taxonomy" id="6978"/>
    <lineage>
        <taxon>Eukaryota</taxon>
        <taxon>Metazoa</taxon>
        <taxon>Ecdysozoa</taxon>
        <taxon>Arthropoda</taxon>
        <taxon>Hexapoda</taxon>
        <taxon>Insecta</taxon>
        <taxon>Pterygota</taxon>
        <taxon>Neoptera</taxon>
        <taxon>Polyneoptera</taxon>
        <taxon>Dictyoptera</taxon>
        <taxon>Blattodea</taxon>
        <taxon>Blattoidea</taxon>
        <taxon>Blattidae</taxon>
        <taxon>Blattinae</taxon>
        <taxon>Periplaneta</taxon>
    </lineage>
</organism>
<comment type="caution">
    <text evidence="2">The sequence shown here is derived from an EMBL/GenBank/DDBJ whole genome shotgun (WGS) entry which is preliminary data.</text>
</comment>
<evidence type="ECO:0000313" key="2">
    <source>
        <dbReference type="EMBL" id="KAJ4429849.1"/>
    </source>
</evidence>
<feature type="region of interest" description="Disordered" evidence="1">
    <location>
        <begin position="237"/>
        <end position="263"/>
    </location>
</feature>
<accession>A0ABQ8S716</accession>
<sequence>MMETGLILHRIGTDGGLIEGGNEPAGSLKAINPLENTFGAAVATLLPVSSKSHDSMPQPGALTQQRKGVHKTADNVLKRGMDSSLIFTVQVAKSERHYHGWATRAPKVLKTLKERKTDGASRSSYKLFVVSLQKPRCALAAHAASRKKADRAEHGGTARGGVVGKGAYTRGRLRAQLLLNAVNGDRTFPTLPEVRRSGDIQIILYTPVEISRNYDFAIKEEAPANSGSFSVIQSVSKPEQASQTCVPEIDSSVRPHLRQHPKA</sequence>
<keyword evidence="3" id="KW-1185">Reference proteome</keyword>
<reference evidence="2 3" key="1">
    <citation type="journal article" date="2022" name="Allergy">
        <title>Genome assembly and annotation of Periplaneta americana reveal a comprehensive cockroach allergen profile.</title>
        <authorList>
            <person name="Wang L."/>
            <person name="Xiong Q."/>
            <person name="Saelim N."/>
            <person name="Wang L."/>
            <person name="Nong W."/>
            <person name="Wan A.T."/>
            <person name="Shi M."/>
            <person name="Liu X."/>
            <person name="Cao Q."/>
            <person name="Hui J.H.L."/>
            <person name="Sookrung N."/>
            <person name="Leung T.F."/>
            <person name="Tungtrongchitr A."/>
            <person name="Tsui S.K.W."/>
        </authorList>
    </citation>
    <scope>NUCLEOTIDE SEQUENCE [LARGE SCALE GENOMIC DNA]</scope>
    <source>
        <strain evidence="2">PWHHKU_190912</strain>
    </source>
</reference>
<dbReference type="Proteomes" id="UP001148838">
    <property type="component" value="Unassembled WGS sequence"/>
</dbReference>
<proteinExistence type="predicted"/>
<name>A0ABQ8S716_PERAM</name>
<dbReference type="EMBL" id="JAJSOF020000033">
    <property type="protein sequence ID" value="KAJ4429849.1"/>
    <property type="molecule type" value="Genomic_DNA"/>
</dbReference>
<evidence type="ECO:0000313" key="3">
    <source>
        <dbReference type="Proteomes" id="UP001148838"/>
    </source>
</evidence>